<keyword evidence="5" id="KW-0679">Respiratory chain</keyword>
<keyword evidence="8" id="KW-0496">Mitochondrion</keyword>
<dbReference type="GO" id="GO:0006120">
    <property type="term" value="P:mitochondrial electron transport, NADH to ubiquinone"/>
    <property type="evidence" value="ECO:0007669"/>
    <property type="project" value="InterPro"/>
</dbReference>
<dbReference type="OrthoDB" id="276296at2759"/>
<dbReference type="EMBL" id="NCKU01002338">
    <property type="protein sequence ID" value="RWS09808.1"/>
    <property type="molecule type" value="Genomic_DNA"/>
</dbReference>
<evidence type="ECO:0000313" key="10">
    <source>
        <dbReference type="EMBL" id="RWS09808.1"/>
    </source>
</evidence>
<evidence type="ECO:0000256" key="1">
    <source>
        <dbReference type="ARBA" id="ARBA00003195"/>
    </source>
</evidence>
<sequence length="173" mass="19968">MAIPDSLEIPPDEELNVQEINVSSPVLRAVGPQMGKACDKECKEYMLCREEERDPRKCLKEGREVTSCGLEFLYKVKEHCKNEAESFARCLEWNSGDMKAYYCRKEQALNDQCLASKLGIERPPLGYFTSIRIHNSTRPRPTPWIPKFPATPSFPEDRPIEPAKHGSRYFGWW</sequence>
<evidence type="ECO:0000256" key="6">
    <source>
        <dbReference type="ARBA" id="ARBA00022737"/>
    </source>
</evidence>
<keyword evidence="7" id="KW-0249">Electron transport</keyword>
<organism evidence="10 11">
    <name type="scientific">Dinothrombium tinctorium</name>
    <dbReference type="NCBI Taxonomy" id="1965070"/>
    <lineage>
        <taxon>Eukaryota</taxon>
        <taxon>Metazoa</taxon>
        <taxon>Ecdysozoa</taxon>
        <taxon>Arthropoda</taxon>
        <taxon>Chelicerata</taxon>
        <taxon>Arachnida</taxon>
        <taxon>Acari</taxon>
        <taxon>Acariformes</taxon>
        <taxon>Trombidiformes</taxon>
        <taxon>Prostigmata</taxon>
        <taxon>Anystina</taxon>
        <taxon>Parasitengona</taxon>
        <taxon>Trombidioidea</taxon>
        <taxon>Trombidiidae</taxon>
        <taxon>Dinothrombium</taxon>
    </lineage>
</organism>
<evidence type="ECO:0000256" key="4">
    <source>
        <dbReference type="ARBA" id="ARBA00022448"/>
    </source>
</evidence>
<evidence type="ECO:0000256" key="5">
    <source>
        <dbReference type="ARBA" id="ARBA00022660"/>
    </source>
</evidence>
<comment type="subcellular location">
    <subcellularLocation>
        <location evidence="2">Mitochondrion</location>
    </subcellularLocation>
</comment>
<comment type="similarity">
    <text evidence="3">Belongs to the complex I NDUFA8 subunit family.</text>
</comment>
<keyword evidence="6" id="KW-0677">Repeat</keyword>
<name>A0A443R3I8_9ACAR</name>
<dbReference type="InterPro" id="IPR016680">
    <property type="entry name" value="NDUFA8"/>
</dbReference>
<keyword evidence="4" id="KW-0813">Transport</keyword>
<proteinExistence type="inferred from homology"/>
<keyword evidence="11" id="KW-1185">Reference proteome</keyword>
<dbReference type="PANTHER" id="PTHR13344">
    <property type="entry name" value="NADH-UBIQUINONE OXIDOREDUCTASE"/>
    <property type="match status" value="1"/>
</dbReference>
<evidence type="ECO:0000256" key="9">
    <source>
        <dbReference type="ARBA" id="ARBA00023157"/>
    </source>
</evidence>
<evidence type="ECO:0000256" key="2">
    <source>
        <dbReference type="ARBA" id="ARBA00004173"/>
    </source>
</evidence>
<comment type="caution">
    <text evidence="10">The sequence shown here is derived from an EMBL/GenBank/DDBJ whole genome shotgun (WGS) entry which is preliminary data.</text>
</comment>
<comment type="function">
    <text evidence="1">Accessory subunit of the mitochondrial membrane respiratory chain NADH dehydrogenase (Complex I), that is believed not to be involved in catalysis. Complex I functions in the transfer of electrons from NADH to the respiratory chain. The immediate electron acceptor for the enzyme is believed to be ubiquinone.</text>
</comment>
<dbReference type="GO" id="GO:0005739">
    <property type="term" value="C:mitochondrion"/>
    <property type="evidence" value="ECO:0007669"/>
    <property type="project" value="UniProtKB-SubCell"/>
</dbReference>
<dbReference type="PANTHER" id="PTHR13344:SF0">
    <property type="entry name" value="NADH DEHYDROGENASE [UBIQUINONE] 1 ALPHA SUBCOMPLEX SUBUNIT 8"/>
    <property type="match status" value="1"/>
</dbReference>
<protein>
    <submittedName>
        <fullName evidence="10">NADH dehydrogenase-like protein</fullName>
    </submittedName>
</protein>
<gene>
    <name evidence="10" type="ORF">B4U79_05410</name>
</gene>
<dbReference type="STRING" id="1965070.A0A443R3I8"/>
<keyword evidence="9" id="KW-1015">Disulfide bond</keyword>
<dbReference type="PROSITE" id="PS51808">
    <property type="entry name" value="CHCH"/>
    <property type="match status" value="1"/>
</dbReference>
<accession>A0A443R3I8</accession>
<evidence type="ECO:0000313" key="11">
    <source>
        <dbReference type="Proteomes" id="UP000285301"/>
    </source>
</evidence>
<reference evidence="10 11" key="1">
    <citation type="journal article" date="2018" name="Gigascience">
        <title>Genomes of trombidid mites reveal novel predicted allergens and laterally-transferred genes associated with secondary metabolism.</title>
        <authorList>
            <person name="Dong X."/>
            <person name="Chaisiri K."/>
            <person name="Xia D."/>
            <person name="Armstrong S.D."/>
            <person name="Fang Y."/>
            <person name="Donnelly M.J."/>
            <person name="Kadowaki T."/>
            <person name="McGarry J.W."/>
            <person name="Darby A.C."/>
            <person name="Makepeace B.L."/>
        </authorList>
    </citation>
    <scope>NUCLEOTIDE SEQUENCE [LARGE SCALE GENOMIC DNA]</scope>
    <source>
        <strain evidence="10">UoL-WK</strain>
    </source>
</reference>
<evidence type="ECO:0000256" key="3">
    <source>
        <dbReference type="ARBA" id="ARBA00010705"/>
    </source>
</evidence>
<evidence type="ECO:0000256" key="7">
    <source>
        <dbReference type="ARBA" id="ARBA00022982"/>
    </source>
</evidence>
<evidence type="ECO:0000256" key="8">
    <source>
        <dbReference type="ARBA" id="ARBA00023128"/>
    </source>
</evidence>
<dbReference type="Proteomes" id="UP000285301">
    <property type="component" value="Unassembled WGS sequence"/>
</dbReference>
<dbReference type="AlphaFoldDB" id="A0A443R3I8"/>